<dbReference type="OrthoDB" id="2342176at2759"/>
<gene>
    <name evidence="3" type="ORF">N7532_006696</name>
</gene>
<organism evidence="3 4">
    <name type="scientific">Penicillium argentinense</name>
    <dbReference type="NCBI Taxonomy" id="1131581"/>
    <lineage>
        <taxon>Eukaryota</taxon>
        <taxon>Fungi</taxon>
        <taxon>Dikarya</taxon>
        <taxon>Ascomycota</taxon>
        <taxon>Pezizomycotina</taxon>
        <taxon>Eurotiomycetes</taxon>
        <taxon>Eurotiomycetidae</taxon>
        <taxon>Eurotiales</taxon>
        <taxon>Aspergillaceae</taxon>
        <taxon>Penicillium</taxon>
    </lineage>
</organism>
<feature type="compositionally biased region" description="Gly residues" evidence="1">
    <location>
        <begin position="235"/>
        <end position="258"/>
    </location>
</feature>
<feature type="signal peptide" evidence="2">
    <location>
        <begin position="1"/>
        <end position="19"/>
    </location>
</feature>
<proteinExistence type="predicted"/>
<protein>
    <recommendedName>
        <fullName evidence="5">Lytic polysaccharide monooxygenase</fullName>
    </recommendedName>
</protein>
<dbReference type="Proteomes" id="UP001149074">
    <property type="component" value="Unassembled WGS sequence"/>
</dbReference>
<dbReference type="EMBL" id="JAPQKI010000005">
    <property type="protein sequence ID" value="KAJ5099695.1"/>
    <property type="molecule type" value="Genomic_DNA"/>
</dbReference>
<evidence type="ECO:0000313" key="3">
    <source>
        <dbReference type="EMBL" id="KAJ5099695.1"/>
    </source>
</evidence>
<sequence>MMFTKSLLAAVAGASMVNAHMIMSNPVPYSKDSLNNSPLAADGSDFPCKLRPNTFDVTKENIIAQGASQELTFEGSAVHGGGSCQISLTTDRQPTKDSTWKVIKSFEGGCPANADANLPGNDDAVFHFEMPEDIEAGKYTLAWTWFNRIGNREMYMNCAPVTVTSGSKKRAPEEDKVIEKRTANYPPMFVANINGCTTKEGIDIRFPQPGGNVQYLGRTANLAPEGQDACTGTPSFGGAGNSGSGSGSGSGSSSGSGSGSSAEPTTALTTTAAPVPVPTQTTAPVVPQPVPSSTSAAPAPSASSGGSSGTTSSAGTLTGACSPEGLWNCIAGTSFQRCAGGQWSIAQQLASGTKCDAGQGSELSVSATKRAREISALRFRKRTVGDSHHA</sequence>
<evidence type="ECO:0000256" key="2">
    <source>
        <dbReference type="SAM" id="SignalP"/>
    </source>
</evidence>
<name>A0A9W9FGA3_9EURO</name>
<evidence type="ECO:0008006" key="5">
    <source>
        <dbReference type="Google" id="ProtNLM"/>
    </source>
</evidence>
<evidence type="ECO:0000313" key="4">
    <source>
        <dbReference type="Proteomes" id="UP001149074"/>
    </source>
</evidence>
<dbReference type="PANTHER" id="PTHR36182:SF2">
    <property type="entry name" value="LYTIC POLYSACCHARIDE MONOOXYGENASE"/>
    <property type="match status" value="1"/>
</dbReference>
<dbReference type="Gene3D" id="2.70.50.70">
    <property type="match status" value="1"/>
</dbReference>
<dbReference type="AlphaFoldDB" id="A0A9W9FGA3"/>
<dbReference type="RefSeq" id="XP_056475349.1">
    <property type="nucleotide sequence ID" value="XM_056619190.1"/>
</dbReference>
<reference evidence="3" key="2">
    <citation type="journal article" date="2023" name="IMA Fungus">
        <title>Comparative genomic study of the Penicillium genus elucidates a diverse pangenome and 15 lateral gene transfer events.</title>
        <authorList>
            <person name="Petersen C."/>
            <person name="Sorensen T."/>
            <person name="Nielsen M.R."/>
            <person name="Sondergaard T.E."/>
            <person name="Sorensen J.L."/>
            <person name="Fitzpatrick D.A."/>
            <person name="Frisvad J.C."/>
            <person name="Nielsen K.L."/>
        </authorList>
    </citation>
    <scope>NUCLEOTIDE SEQUENCE</scope>
    <source>
        <strain evidence="3">IBT 30761</strain>
    </source>
</reference>
<feature type="region of interest" description="Disordered" evidence="1">
    <location>
        <begin position="225"/>
        <end position="315"/>
    </location>
</feature>
<dbReference type="GeneID" id="81358169"/>
<evidence type="ECO:0000256" key="1">
    <source>
        <dbReference type="SAM" id="MobiDB-lite"/>
    </source>
</evidence>
<feature type="compositionally biased region" description="Low complexity" evidence="1">
    <location>
        <begin position="259"/>
        <end position="315"/>
    </location>
</feature>
<keyword evidence="4" id="KW-1185">Reference proteome</keyword>
<accession>A0A9W9FGA3</accession>
<feature type="chain" id="PRO_5040835795" description="Lytic polysaccharide monooxygenase" evidence="2">
    <location>
        <begin position="20"/>
        <end position="390"/>
    </location>
</feature>
<keyword evidence="2" id="KW-0732">Signal</keyword>
<reference evidence="3" key="1">
    <citation type="submission" date="2022-11" db="EMBL/GenBank/DDBJ databases">
        <authorList>
            <person name="Petersen C."/>
        </authorList>
    </citation>
    <scope>NUCLEOTIDE SEQUENCE</scope>
    <source>
        <strain evidence="3">IBT 30761</strain>
    </source>
</reference>
<dbReference type="PANTHER" id="PTHR36182">
    <property type="entry name" value="PROTEIN, PUTATIVE (AFU_ORTHOLOGUE AFUA_6G10930)-RELATED"/>
    <property type="match status" value="1"/>
</dbReference>
<comment type="caution">
    <text evidence="3">The sequence shown here is derived from an EMBL/GenBank/DDBJ whole genome shotgun (WGS) entry which is preliminary data.</text>
</comment>